<dbReference type="AlphaFoldDB" id="A0AAD7S9V3"/>
<sequence length="127" mass="13062">MGEGPLDPWPQRGSPDRGLFRCCFVFTQPPPGSSESPHSCEVSGSWVVGVERPPSETAEVKVGVEAVEVEVMMMVLVMGSVGRTGVGLDAETFGWASAAAAVLEAEPGASLWGILGAPSVPDIPPGA</sequence>
<name>A0AAD7S9V3_9TELE</name>
<dbReference type="EMBL" id="JAINUG010000088">
    <property type="protein sequence ID" value="KAJ8398701.1"/>
    <property type="molecule type" value="Genomic_DNA"/>
</dbReference>
<protein>
    <submittedName>
        <fullName evidence="1">Uncharacterized protein</fullName>
    </submittedName>
</protein>
<dbReference type="Proteomes" id="UP001221898">
    <property type="component" value="Unassembled WGS sequence"/>
</dbReference>
<accession>A0AAD7S9V3</accession>
<organism evidence="1 2">
    <name type="scientific">Aldrovandia affinis</name>
    <dbReference type="NCBI Taxonomy" id="143900"/>
    <lineage>
        <taxon>Eukaryota</taxon>
        <taxon>Metazoa</taxon>
        <taxon>Chordata</taxon>
        <taxon>Craniata</taxon>
        <taxon>Vertebrata</taxon>
        <taxon>Euteleostomi</taxon>
        <taxon>Actinopterygii</taxon>
        <taxon>Neopterygii</taxon>
        <taxon>Teleostei</taxon>
        <taxon>Notacanthiformes</taxon>
        <taxon>Halosauridae</taxon>
        <taxon>Aldrovandia</taxon>
    </lineage>
</organism>
<reference evidence="1" key="1">
    <citation type="journal article" date="2023" name="Science">
        <title>Genome structures resolve the early diversification of teleost fishes.</title>
        <authorList>
            <person name="Parey E."/>
            <person name="Louis A."/>
            <person name="Montfort J."/>
            <person name="Bouchez O."/>
            <person name="Roques C."/>
            <person name="Iampietro C."/>
            <person name="Lluch J."/>
            <person name="Castinel A."/>
            <person name="Donnadieu C."/>
            <person name="Desvignes T."/>
            <person name="Floi Bucao C."/>
            <person name="Jouanno E."/>
            <person name="Wen M."/>
            <person name="Mejri S."/>
            <person name="Dirks R."/>
            <person name="Jansen H."/>
            <person name="Henkel C."/>
            <person name="Chen W.J."/>
            <person name="Zahm M."/>
            <person name="Cabau C."/>
            <person name="Klopp C."/>
            <person name="Thompson A.W."/>
            <person name="Robinson-Rechavi M."/>
            <person name="Braasch I."/>
            <person name="Lecointre G."/>
            <person name="Bobe J."/>
            <person name="Postlethwait J.H."/>
            <person name="Berthelot C."/>
            <person name="Roest Crollius H."/>
            <person name="Guiguen Y."/>
        </authorList>
    </citation>
    <scope>NUCLEOTIDE SEQUENCE</scope>
    <source>
        <strain evidence="1">NC1722</strain>
    </source>
</reference>
<evidence type="ECO:0000313" key="1">
    <source>
        <dbReference type="EMBL" id="KAJ8398701.1"/>
    </source>
</evidence>
<keyword evidence="2" id="KW-1185">Reference proteome</keyword>
<comment type="caution">
    <text evidence="1">The sequence shown here is derived from an EMBL/GenBank/DDBJ whole genome shotgun (WGS) entry which is preliminary data.</text>
</comment>
<evidence type="ECO:0000313" key="2">
    <source>
        <dbReference type="Proteomes" id="UP001221898"/>
    </source>
</evidence>
<gene>
    <name evidence="1" type="ORF">AAFF_G00418980</name>
</gene>
<proteinExistence type="predicted"/>